<gene>
    <name evidence="1" type="ORF">TMSB3V08_LOCUS12000</name>
</gene>
<protein>
    <submittedName>
        <fullName evidence="1">Uncharacterized protein</fullName>
    </submittedName>
</protein>
<accession>A0A7R9HU98</accession>
<dbReference type="AlphaFoldDB" id="A0A7R9HU98"/>
<dbReference type="EMBL" id="OB799774">
    <property type="protein sequence ID" value="CAD7435353.1"/>
    <property type="molecule type" value="Genomic_DNA"/>
</dbReference>
<organism evidence="1">
    <name type="scientific">Timema monikensis</name>
    <dbReference type="NCBI Taxonomy" id="170555"/>
    <lineage>
        <taxon>Eukaryota</taxon>
        <taxon>Metazoa</taxon>
        <taxon>Ecdysozoa</taxon>
        <taxon>Arthropoda</taxon>
        <taxon>Hexapoda</taxon>
        <taxon>Insecta</taxon>
        <taxon>Pterygota</taxon>
        <taxon>Neoptera</taxon>
        <taxon>Polyneoptera</taxon>
        <taxon>Phasmatodea</taxon>
        <taxon>Timematodea</taxon>
        <taxon>Timematoidea</taxon>
        <taxon>Timematidae</taxon>
        <taxon>Timema</taxon>
    </lineage>
</organism>
<name>A0A7R9HU98_9NEOP</name>
<reference evidence="1" key="1">
    <citation type="submission" date="2020-11" db="EMBL/GenBank/DDBJ databases">
        <authorList>
            <person name="Tran Van P."/>
        </authorList>
    </citation>
    <scope>NUCLEOTIDE SEQUENCE</scope>
</reference>
<proteinExistence type="predicted"/>
<sequence length="130" mass="14964">MLVELVEVEEEFVALANSDIAQLCAENILLWQQFLEAFSSKDSVHQHLARHHHQLRPYSCRDDQRKPECKNLVSALFGVQVKGREYEITTSLLSSHCALDILHKIHQNNDCTTGDWARIALVLTWLIQSR</sequence>
<evidence type="ECO:0000313" key="1">
    <source>
        <dbReference type="EMBL" id="CAD7435353.1"/>
    </source>
</evidence>